<feature type="transmembrane region" description="Helical" evidence="1">
    <location>
        <begin position="273"/>
        <end position="295"/>
    </location>
</feature>
<dbReference type="InterPro" id="IPR001173">
    <property type="entry name" value="Glyco_trans_2-like"/>
</dbReference>
<dbReference type="EC" id="2.4.-.-" evidence="3"/>
<protein>
    <submittedName>
        <fullName evidence="3">Glycosyltransferase</fullName>
        <ecNumber evidence="3">2.4.-.-</ecNumber>
    </submittedName>
</protein>
<sequence length="325" mass="35875">MFTPTKLGPVPRVAVLVPCYNEEATIADVVRDFSAALPGATVHVYDNNSNDRTVERARAAGAVVQHEPLQGKGNVVRRMFADIEADVYLLVDGDGTYDPKIAPELVRRLWSEHLDMVNAARVTDIAAAYRRGHRFGNRLLTSLVGSIFGSRINDMLSGYRVFSRRFVKSFPALSSGFETETELTVHALELRMPIAEVKSAYKDRPEGSVSKLRTYHDGFRVLRMIVRLVKEERPLALFGSISLALFLASLAMIAPVLLFFLETGLVPRLPTALLATGTMVLASLSLVCGVILDTVTNGRREMKRLSYLAIPAAGSYDRLRVDAHE</sequence>
<organism evidence="3 4">
    <name type="scientific">Muricoccus vinaceus</name>
    <dbReference type="NCBI Taxonomy" id="424704"/>
    <lineage>
        <taxon>Bacteria</taxon>
        <taxon>Pseudomonadati</taxon>
        <taxon>Pseudomonadota</taxon>
        <taxon>Alphaproteobacteria</taxon>
        <taxon>Acetobacterales</taxon>
        <taxon>Roseomonadaceae</taxon>
        <taxon>Muricoccus</taxon>
    </lineage>
</organism>
<proteinExistence type="predicted"/>
<evidence type="ECO:0000259" key="2">
    <source>
        <dbReference type="Pfam" id="PF00535"/>
    </source>
</evidence>
<accession>A0ABV6IRQ7</accession>
<keyword evidence="3" id="KW-0328">Glycosyltransferase</keyword>
<evidence type="ECO:0000313" key="4">
    <source>
        <dbReference type="Proteomes" id="UP001589789"/>
    </source>
</evidence>
<evidence type="ECO:0000313" key="3">
    <source>
        <dbReference type="EMBL" id="MFC0386300.1"/>
    </source>
</evidence>
<feature type="domain" description="Glycosyltransferase 2-like" evidence="2">
    <location>
        <begin position="15"/>
        <end position="167"/>
    </location>
</feature>
<dbReference type="EMBL" id="JBHLVZ010000028">
    <property type="protein sequence ID" value="MFC0386300.1"/>
    <property type="molecule type" value="Genomic_DNA"/>
</dbReference>
<keyword evidence="1" id="KW-0472">Membrane</keyword>
<gene>
    <name evidence="3" type="ORF">ACFFIC_12200</name>
</gene>
<keyword evidence="3" id="KW-0808">Transferase</keyword>
<keyword evidence="1" id="KW-1133">Transmembrane helix</keyword>
<dbReference type="InterPro" id="IPR029044">
    <property type="entry name" value="Nucleotide-diphossugar_trans"/>
</dbReference>
<dbReference type="Gene3D" id="3.90.550.10">
    <property type="entry name" value="Spore Coat Polysaccharide Biosynthesis Protein SpsA, Chain A"/>
    <property type="match status" value="1"/>
</dbReference>
<reference evidence="3 4" key="1">
    <citation type="submission" date="2024-09" db="EMBL/GenBank/DDBJ databases">
        <authorList>
            <person name="Sun Q."/>
            <person name="Mori K."/>
        </authorList>
    </citation>
    <scope>NUCLEOTIDE SEQUENCE [LARGE SCALE GENOMIC DNA]</scope>
    <source>
        <strain evidence="3 4">CCM 7468</strain>
    </source>
</reference>
<comment type="caution">
    <text evidence="3">The sequence shown here is derived from an EMBL/GenBank/DDBJ whole genome shotgun (WGS) entry which is preliminary data.</text>
</comment>
<dbReference type="Proteomes" id="UP001589789">
    <property type="component" value="Unassembled WGS sequence"/>
</dbReference>
<keyword evidence="4" id="KW-1185">Reference proteome</keyword>
<feature type="transmembrane region" description="Helical" evidence="1">
    <location>
        <begin position="235"/>
        <end position="261"/>
    </location>
</feature>
<dbReference type="PANTHER" id="PTHR48090:SF7">
    <property type="entry name" value="RFBJ PROTEIN"/>
    <property type="match status" value="1"/>
</dbReference>
<dbReference type="Pfam" id="PF00535">
    <property type="entry name" value="Glycos_transf_2"/>
    <property type="match status" value="1"/>
</dbReference>
<keyword evidence="1" id="KW-0812">Transmembrane</keyword>
<evidence type="ECO:0000256" key="1">
    <source>
        <dbReference type="SAM" id="Phobius"/>
    </source>
</evidence>
<dbReference type="InterPro" id="IPR050256">
    <property type="entry name" value="Glycosyltransferase_2"/>
</dbReference>
<dbReference type="RefSeq" id="WP_377050638.1">
    <property type="nucleotide sequence ID" value="NZ_JBHLVZ010000028.1"/>
</dbReference>
<dbReference type="CDD" id="cd04179">
    <property type="entry name" value="DPM_DPG-synthase_like"/>
    <property type="match status" value="1"/>
</dbReference>
<dbReference type="GO" id="GO:0016757">
    <property type="term" value="F:glycosyltransferase activity"/>
    <property type="evidence" value="ECO:0007669"/>
    <property type="project" value="UniProtKB-KW"/>
</dbReference>
<dbReference type="SUPFAM" id="SSF53448">
    <property type="entry name" value="Nucleotide-diphospho-sugar transferases"/>
    <property type="match status" value="1"/>
</dbReference>
<dbReference type="PANTHER" id="PTHR48090">
    <property type="entry name" value="UNDECAPRENYL-PHOSPHATE 4-DEOXY-4-FORMAMIDO-L-ARABINOSE TRANSFERASE-RELATED"/>
    <property type="match status" value="1"/>
</dbReference>
<name>A0ABV6IRQ7_9PROT</name>